<dbReference type="PANTHER" id="PTHR35040">
    <property type="match status" value="1"/>
</dbReference>
<sequence>MLNKLKCKFFSAWYNRKTWGGCQKDLRFFLSVFLATLFGCGSSGNNSGVQSSKDNYAYIIPLYSYPVGSYEQEWQRLYNLTTVNDVFVIVNASNGPGGYTDPNLLNAITTLKSRGFKVIGYVLTSYGNRSLEDVKNDMDKWLNFYGSERIDGFFIDEVVENYDYYREVFQHARSRNKLIILNPGANINASFFNIADKIVVFEDSLTRFENFHYADYTGLDPKRVCTIVYETPQDSVSYVENKAKQNNSRCLYIHDRGGSEAYLYLSPYLR</sequence>
<dbReference type="InterPro" id="IPR021986">
    <property type="entry name" value="Spherulin4"/>
</dbReference>
<organism evidence="1">
    <name type="scientific">Thermocrinis ruber</name>
    <dbReference type="NCBI Taxonomy" id="75906"/>
    <lineage>
        <taxon>Bacteria</taxon>
        <taxon>Pseudomonadati</taxon>
        <taxon>Aquificota</taxon>
        <taxon>Aquificia</taxon>
        <taxon>Aquificales</taxon>
        <taxon>Aquificaceae</taxon>
        <taxon>Thermocrinis</taxon>
    </lineage>
</organism>
<dbReference type="EMBL" id="DSAC01000046">
    <property type="protein sequence ID" value="HHO73748.1"/>
    <property type="molecule type" value="Genomic_DNA"/>
</dbReference>
<reference evidence="1" key="1">
    <citation type="journal article" date="2020" name="mSystems">
        <title>Genome- and Community-Level Interaction Insights into Carbon Utilization and Element Cycling Functions of Hydrothermarchaeota in Hydrothermal Sediment.</title>
        <authorList>
            <person name="Zhou Z."/>
            <person name="Liu Y."/>
            <person name="Xu W."/>
            <person name="Pan J."/>
            <person name="Luo Z.H."/>
            <person name="Li M."/>
        </authorList>
    </citation>
    <scope>NUCLEOTIDE SEQUENCE [LARGE SCALE GENOMIC DNA]</scope>
    <source>
        <strain evidence="1">SpSt-114</strain>
    </source>
</reference>
<protein>
    <recommendedName>
        <fullName evidence="2">Spherulation-specific family 4</fullName>
    </recommendedName>
</protein>
<dbReference type="PANTHER" id="PTHR35040:SF9">
    <property type="entry name" value="4-LIKE CELL SURFACE PROTEIN, PUTATIVE (AFU_ORTHOLOGUE AFUA_4G14080)-RELATED"/>
    <property type="match status" value="1"/>
</dbReference>
<accession>A0A7C5WY41</accession>
<dbReference type="AlphaFoldDB" id="A0A7C5WY41"/>
<dbReference type="Pfam" id="PF12138">
    <property type="entry name" value="Spherulin4"/>
    <property type="match status" value="1"/>
</dbReference>
<evidence type="ECO:0008006" key="2">
    <source>
        <dbReference type="Google" id="ProtNLM"/>
    </source>
</evidence>
<proteinExistence type="predicted"/>
<gene>
    <name evidence="1" type="ORF">ENN04_03830</name>
</gene>
<comment type="caution">
    <text evidence="1">The sequence shown here is derived from an EMBL/GenBank/DDBJ whole genome shotgun (WGS) entry which is preliminary data.</text>
</comment>
<evidence type="ECO:0000313" key="1">
    <source>
        <dbReference type="EMBL" id="HHO73748.1"/>
    </source>
</evidence>
<name>A0A7C5WY41_9AQUI</name>